<dbReference type="InterPro" id="IPR002142">
    <property type="entry name" value="Peptidase_S49"/>
</dbReference>
<accession>A0A0F5VGW4</accession>
<feature type="transmembrane region" description="Helical" evidence="8">
    <location>
        <begin position="21"/>
        <end position="42"/>
    </location>
</feature>
<dbReference type="GO" id="GO:0006465">
    <property type="term" value="P:signal peptide processing"/>
    <property type="evidence" value="ECO:0007669"/>
    <property type="project" value="InterPro"/>
</dbReference>
<dbReference type="PANTHER" id="PTHR33209">
    <property type="entry name" value="PROTEASE 4"/>
    <property type="match status" value="1"/>
</dbReference>
<evidence type="ECO:0000313" key="11">
    <source>
        <dbReference type="Proteomes" id="UP000033633"/>
    </source>
</evidence>
<dbReference type="OrthoDB" id="9764363at2"/>
<comment type="caution">
    <text evidence="10">The sequence shown here is derived from an EMBL/GenBank/DDBJ whole genome shotgun (WGS) entry which is preliminary data.</text>
</comment>
<evidence type="ECO:0000256" key="4">
    <source>
        <dbReference type="ARBA" id="ARBA00022801"/>
    </source>
</evidence>
<keyword evidence="6 8" id="KW-0472">Membrane</keyword>
<dbReference type="InterPro" id="IPR047217">
    <property type="entry name" value="S49_SppA_67K_type_N"/>
</dbReference>
<keyword evidence="11" id="KW-1185">Reference proteome</keyword>
<evidence type="ECO:0000256" key="5">
    <source>
        <dbReference type="ARBA" id="ARBA00022825"/>
    </source>
</evidence>
<evidence type="ECO:0000256" key="6">
    <source>
        <dbReference type="ARBA" id="ARBA00023136"/>
    </source>
</evidence>
<dbReference type="PATRIC" id="fig|265726.11.peg.118"/>
<dbReference type="STRING" id="265726.KY46_00550"/>
<keyword evidence="4" id="KW-0378">Hydrolase</keyword>
<comment type="subcellular location">
    <subcellularLocation>
        <location evidence="1">Membrane</location>
    </subcellularLocation>
</comment>
<dbReference type="Gene3D" id="3.90.226.10">
    <property type="entry name" value="2-enoyl-CoA Hydratase, Chain A, domain 1"/>
    <property type="match status" value="3"/>
</dbReference>
<feature type="domain" description="Peptidase S49" evidence="9">
    <location>
        <begin position="391"/>
        <end position="540"/>
    </location>
</feature>
<proteinExistence type="inferred from homology"/>
<evidence type="ECO:0000256" key="8">
    <source>
        <dbReference type="SAM" id="Phobius"/>
    </source>
</evidence>
<keyword evidence="3 10" id="KW-0645">Protease</keyword>
<evidence type="ECO:0000256" key="2">
    <source>
        <dbReference type="ARBA" id="ARBA00008683"/>
    </source>
</evidence>
<dbReference type="Proteomes" id="UP000033633">
    <property type="component" value="Unassembled WGS sequence"/>
</dbReference>
<dbReference type="AlphaFoldDB" id="A0A0F5VGW4"/>
<dbReference type="Gene3D" id="6.20.330.10">
    <property type="match status" value="1"/>
</dbReference>
<evidence type="ECO:0000259" key="9">
    <source>
        <dbReference type="Pfam" id="PF01343"/>
    </source>
</evidence>
<dbReference type="NCBIfam" id="TIGR00706">
    <property type="entry name" value="SppA_dom"/>
    <property type="match status" value="1"/>
</dbReference>
<evidence type="ECO:0000313" key="10">
    <source>
        <dbReference type="EMBL" id="KKD01359.1"/>
    </source>
</evidence>
<organism evidence="10 11">
    <name type="scientific">Photobacterium halotolerans</name>
    <dbReference type="NCBI Taxonomy" id="265726"/>
    <lineage>
        <taxon>Bacteria</taxon>
        <taxon>Pseudomonadati</taxon>
        <taxon>Pseudomonadota</taxon>
        <taxon>Gammaproteobacteria</taxon>
        <taxon>Vibrionales</taxon>
        <taxon>Vibrionaceae</taxon>
        <taxon>Photobacterium</taxon>
    </lineage>
</organism>
<dbReference type="GO" id="GO:0008236">
    <property type="term" value="F:serine-type peptidase activity"/>
    <property type="evidence" value="ECO:0007669"/>
    <property type="project" value="UniProtKB-KW"/>
</dbReference>
<dbReference type="PANTHER" id="PTHR33209:SF1">
    <property type="entry name" value="PEPTIDASE S49 DOMAIN-CONTAINING PROTEIN"/>
    <property type="match status" value="1"/>
</dbReference>
<gene>
    <name evidence="10" type="ORF">KY46_00550</name>
</gene>
<dbReference type="RefSeq" id="WP_046218687.1">
    <property type="nucleotide sequence ID" value="NZ_JWYV01000001.1"/>
</dbReference>
<dbReference type="Pfam" id="PF01343">
    <property type="entry name" value="Peptidase_S49"/>
    <property type="match status" value="2"/>
</dbReference>
<dbReference type="InterPro" id="IPR047272">
    <property type="entry name" value="S49_SppA_C"/>
</dbReference>
<dbReference type="EMBL" id="JWYV01000001">
    <property type="protein sequence ID" value="KKD01359.1"/>
    <property type="molecule type" value="Genomic_DNA"/>
</dbReference>
<keyword evidence="8" id="KW-1133">Transmembrane helix</keyword>
<feature type="active site" description="Nucleophile" evidence="7">
    <location>
        <position position="407"/>
    </location>
</feature>
<sequence length="617" mass="67462">MKVLLKGIAKVLRGCWKLLSFTRQLFFNLFFIALIGVIIFAFQQGADTPALPDKAALVLDIDGPIVEQRSYVNPFDQFVDSAMGQVPVQENILFDIVDTIRAAAKDDRITGLILNLKNMPETNLTKLRYIAKAIEEFKQAGKPVFATGDHYRQSQYYLASFADKVFMSADGGVMLTGYGSYSLYYKTLLDNLDVTTHVFRVGTYKSFVEPYTRDNMSDAAREANTAWLNQMWDAYTQDVARNRQIPASVLNPDVKDLVAELKSVDGDFARLSQKMGLVDELVSRTQLRQTFIKEFGSDGDHGFNQISYYDYQPSVGAPFEPSKNGIAIVVASGAIVDGQQGQGRVGGDTTAALLREARLDDDIKAVILRVDSPGGSAFASEIIRNEVDALKLAGKPVVVSMSSLAASGGYWISSSASEIIAQPTTITGSIGIFGMLATFEKGLENIGVHSDGVGTTPFAGIGITRGLPDDVAEIFQLGIENGYQRFISLVSKHRHLSLEETDKIAQGRVWTGQDALKLGLVDRLGDFDDAIVSAAKLAKLDSYDTRWIELPLSPMEQFLQDMTSETSARIGMAISAQLPKVFTPALRHITADITSMNNFNDPKGQYAFCLNCSSTGN</sequence>
<reference evidence="10 11" key="1">
    <citation type="submission" date="2014-12" db="EMBL/GenBank/DDBJ databases">
        <title>Mercury Reductase activity and rhizosphere competence traits in the genome of root associated Photobacterium halotolerans MELD1.</title>
        <authorList>
            <person name="Mathew D.C."/>
            <person name="Huang C.-C."/>
        </authorList>
    </citation>
    <scope>NUCLEOTIDE SEQUENCE [LARGE SCALE GENOMIC DNA]</scope>
    <source>
        <strain evidence="10 11">MELD1</strain>
    </source>
</reference>
<evidence type="ECO:0000256" key="7">
    <source>
        <dbReference type="PIRSR" id="PIRSR001217-1"/>
    </source>
</evidence>
<keyword evidence="5" id="KW-0720">Serine protease</keyword>
<name>A0A0F5VGW4_9GAMM</name>
<evidence type="ECO:0000256" key="1">
    <source>
        <dbReference type="ARBA" id="ARBA00004370"/>
    </source>
</evidence>
<dbReference type="CDD" id="cd07023">
    <property type="entry name" value="S49_Sppa_N_C"/>
    <property type="match status" value="1"/>
</dbReference>
<dbReference type="GO" id="GO:0016020">
    <property type="term" value="C:membrane"/>
    <property type="evidence" value="ECO:0007669"/>
    <property type="project" value="UniProtKB-SubCell"/>
</dbReference>
<dbReference type="SUPFAM" id="SSF52096">
    <property type="entry name" value="ClpP/crotonase"/>
    <property type="match status" value="2"/>
</dbReference>
<dbReference type="PIRSF" id="PIRSF001217">
    <property type="entry name" value="Protease_4_SppA"/>
    <property type="match status" value="1"/>
</dbReference>
<dbReference type="InterPro" id="IPR029045">
    <property type="entry name" value="ClpP/crotonase-like_dom_sf"/>
</dbReference>
<dbReference type="NCBIfam" id="TIGR00705">
    <property type="entry name" value="SppA_67K"/>
    <property type="match status" value="1"/>
</dbReference>
<dbReference type="InterPro" id="IPR004635">
    <property type="entry name" value="Pept_S49_SppA"/>
</dbReference>
<feature type="domain" description="Peptidase S49" evidence="9">
    <location>
        <begin position="137"/>
        <end position="286"/>
    </location>
</feature>
<dbReference type="InterPro" id="IPR004634">
    <property type="entry name" value="Pept_S49_pIV"/>
</dbReference>
<evidence type="ECO:0000256" key="3">
    <source>
        <dbReference type="ARBA" id="ARBA00022670"/>
    </source>
</evidence>
<keyword evidence="8" id="KW-0812">Transmembrane</keyword>
<feature type="active site" description="Proton donor/acceptor" evidence="7">
    <location>
        <position position="205"/>
    </location>
</feature>
<comment type="similarity">
    <text evidence="2">Belongs to the peptidase S49 family.</text>
</comment>
<dbReference type="CDD" id="cd07018">
    <property type="entry name" value="S49_SppA_67K_type"/>
    <property type="match status" value="1"/>
</dbReference>
<protein>
    <submittedName>
        <fullName evidence="10">Protease 4</fullName>
    </submittedName>
</protein>